<dbReference type="PANTHER" id="PTHR42740">
    <property type="entry name" value="RIBONUCLEASE VAPC3"/>
    <property type="match status" value="1"/>
</dbReference>
<dbReference type="AlphaFoldDB" id="Q9V1M4"/>
<evidence type="ECO:0000313" key="10">
    <source>
        <dbReference type="Proteomes" id="UP000009139"/>
    </source>
</evidence>
<dbReference type="Gene3D" id="3.40.50.1010">
    <property type="entry name" value="5'-nuclease"/>
    <property type="match status" value="1"/>
</dbReference>
<keyword evidence="1" id="KW-1277">Toxin-antitoxin system</keyword>
<dbReference type="Proteomes" id="UP000000810">
    <property type="component" value="Chromosome"/>
</dbReference>
<evidence type="ECO:0000313" key="8">
    <source>
        <dbReference type="EMBL" id="CCE69781.1"/>
    </source>
</evidence>
<feature type="domain" description="PIN" evidence="6">
    <location>
        <begin position="1"/>
        <end position="110"/>
    </location>
</feature>
<keyword evidence="4" id="KW-0378">Hydrolase</keyword>
<evidence type="ECO:0000259" key="6">
    <source>
        <dbReference type="SMART" id="SM00670"/>
    </source>
</evidence>
<reference evidence="7 9" key="4">
    <citation type="journal article" date="2003" name="Mol. Microbiol.">
        <title>An integrated analysis of the genome of the hyperthermophilic archaeon Pyrococcus abyssi.</title>
        <authorList>
            <person name="Cohen G."/>
            <person name="Barbe V."/>
            <person name="Flament D."/>
            <person name="Galperin M."/>
            <person name="Heilig R."/>
            <person name="Ripp R."/>
            <person name="Lecompte O."/>
            <person name="Prieur D."/>
            <person name="Poch O."/>
            <person name="Quellerou J."/>
            <person name="Thierry J.C."/>
            <person name="Van der Oost J."/>
            <person name="Weissenbach J."/>
            <person name="Zivanovic Y."/>
            <person name="Forterre P."/>
        </authorList>
    </citation>
    <scope>NUCLEOTIDE SEQUENCE [LARGE SCALE GENOMIC DNA]</scope>
    <source>
        <strain evidence="9">GE5 / Orsay</strain>
        <strain evidence="7">Orsay</strain>
    </source>
</reference>
<reference evidence="8 10" key="5">
    <citation type="journal article" date="2012" name="Curr. Microbiol.">
        <title>Re-annotation of two hyperthermophilic archaea Pyrococcus abyssi GE5 and Pyrococcus furiosus DSM 3638.</title>
        <authorList>
            <person name="Gao J."/>
            <person name="Wang J."/>
        </authorList>
    </citation>
    <scope>GENOME REANNOTATION</scope>
    <source>
        <strain evidence="8">GE5</strain>
        <strain evidence="10">GE5 / Orsay</strain>
    </source>
</reference>
<dbReference type="EMBL" id="AJ248284">
    <property type="protein sequence ID" value="CAB49325.1"/>
    <property type="molecule type" value="Genomic_DNA"/>
</dbReference>
<evidence type="ECO:0000313" key="7">
    <source>
        <dbReference type="EMBL" id="CAB49325.1"/>
    </source>
</evidence>
<keyword evidence="9" id="KW-1185">Reference proteome</keyword>
<reference evidence="7" key="3">
    <citation type="journal article" date="2001" name="Genome Res.">
        <title>Genome evolution at the genus level: comparison of three complete genomes of hyperthermophilic archaea.</title>
        <authorList>
            <person name="Lecompte O."/>
            <person name="Ripp R."/>
            <person name="Puzos-Barbe V."/>
            <person name="Duprat S."/>
            <person name="Heilig R."/>
            <person name="Dietrich J."/>
            <person name="Thierry J.C."/>
            <person name="Poch O."/>
        </authorList>
    </citation>
    <scope>NUCLEOTIDE SEQUENCE</scope>
    <source>
        <strain evidence="7">Orsay</strain>
    </source>
</reference>
<dbReference type="OrthoDB" id="38049at2157"/>
<proteinExistence type="predicted"/>
<dbReference type="SUPFAM" id="SSF88723">
    <property type="entry name" value="PIN domain-like"/>
    <property type="match status" value="1"/>
</dbReference>
<evidence type="ECO:0000256" key="4">
    <source>
        <dbReference type="ARBA" id="ARBA00022801"/>
    </source>
</evidence>
<reference evidence="7" key="1">
    <citation type="submission" date="1999-07" db="EMBL/GenBank/DDBJ databases">
        <authorList>
            <person name="Genoscope"/>
        </authorList>
    </citation>
    <scope>NUCLEOTIDE SEQUENCE</scope>
    <source>
        <strain evidence="7">Orsay</strain>
    </source>
</reference>
<dbReference type="PATRIC" id="fig|272844.11.peg.422"/>
<name>Q9V1M4_PYRAB</name>
<dbReference type="EMBL" id="HE613800">
    <property type="protein sequence ID" value="CCE69781.1"/>
    <property type="molecule type" value="Genomic_DNA"/>
</dbReference>
<sequence>MDKLLDTSVLIEVFRGNAKILTQLPPEEEYAIPSIVLFELLCGGLKPKQRLALEKMPVVNFDKTSAEVAGEIFKDLISKGLRPPTKDLLIAATAIAHNIPLYTCDRGFERFKEYGLKLVILER</sequence>
<dbReference type="GO" id="GO:0016787">
    <property type="term" value="F:hydrolase activity"/>
    <property type="evidence" value="ECO:0007669"/>
    <property type="project" value="UniProtKB-KW"/>
</dbReference>
<keyword evidence="3" id="KW-0479">Metal-binding</keyword>
<dbReference type="PANTHER" id="PTHR42740:SF1">
    <property type="entry name" value="RIBONUCLEASE VAPC3"/>
    <property type="match status" value="1"/>
</dbReference>
<keyword evidence="5" id="KW-0460">Magnesium</keyword>
<evidence type="ECO:0000313" key="9">
    <source>
        <dbReference type="Proteomes" id="UP000000810"/>
    </source>
</evidence>
<dbReference type="PIR" id="F75155">
    <property type="entry name" value="F75155"/>
</dbReference>
<organism evidence="7 9">
    <name type="scientific">Pyrococcus abyssi (strain GE5 / Orsay)</name>
    <dbReference type="NCBI Taxonomy" id="272844"/>
    <lineage>
        <taxon>Archaea</taxon>
        <taxon>Methanobacteriati</taxon>
        <taxon>Methanobacteriota</taxon>
        <taxon>Thermococci</taxon>
        <taxon>Thermococcales</taxon>
        <taxon>Thermococcaceae</taxon>
        <taxon>Pyrococcus</taxon>
    </lineage>
</organism>
<dbReference type="SMART" id="SM00670">
    <property type="entry name" value="PINc"/>
    <property type="match status" value="1"/>
</dbReference>
<accession>Q9V1M4</accession>
<dbReference type="RefSeq" id="WP_010867525.1">
    <property type="nucleotide sequence ID" value="NC_000868.1"/>
</dbReference>
<evidence type="ECO:0000256" key="3">
    <source>
        <dbReference type="ARBA" id="ARBA00022723"/>
    </source>
</evidence>
<dbReference type="InterPro" id="IPR002716">
    <property type="entry name" value="PIN_dom"/>
</dbReference>
<keyword evidence="2" id="KW-0540">Nuclease</keyword>
<evidence type="ECO:0000256" key="5">
    <source>
        <dbReference type="ARBA" id="ARBA00022842"/>
    </source>
</evidence>
<dbReference type="HOGENOM" id="CLU_118482_3_5_2"/>
<dbReference type="FunFam" id="3.40.50.1010:FF:000103">
    <property type="entry name" value="PilT protein domain protein"/>
    <property type="match status" value="1"/>
</dbReference>
<dbReference type="Pfam" id="PF01850">
    <property type="entry name" value="PIN"/>
    <property type="match status" value="1"/>
</dbReference>
<dbReference type="InterPro" id="IPR051749">
    <property type="entry name" value="PINc/VapC_TA_RNase"/>
</dbReference>
<dbReference type="GO" id="GO:0046872">
    <property type="term" value="F:metal ion binding"/>
    <property type="evidence" value="ECO:0007669"/>
    <property type="project" value="UniProtKB-KW"/>
</dbReference>
<gene>
    <name evidence="7" type="ordered locus">PAB2079</name>
</gene>
<dbReference type="STRING" id="272844.PAB2079"/>
<dbReference type="GO" id="GO:0004540">
    <property type="term" value="F:RNA nuclease activity"/>
    <property type="evidence" value="ECO:0007669"/>
    <property type="project" value="TreeGrafter"/>
</dbReference>
<dbReference type="InterPro" id="IPR029060">
    <property type="entry name" value="PIN-like_dom_sf"/>
</dbReference>
<dbReference type="CDD" id="cd09881">
    <property type="entry name" value="PIN_VapC4-5_FitB-like"/>
    <property type="match status" value="1"/>
</dbReference>
<dbReference type="eggNOG" id="arCOG02219">
    <property type="taxonomic scope" value="Archaea"/>
</dbReference>
<evidence type="ECO:0000256" key="2">
    <source>
        <dbReference type="ARBA" id="ARBA00022722"/>
    </source>
</evidence>
<dbReference type="Proteomes" id="UP000009139">
    <property type="component" value="Chromosome"/>
</dbReference>
<dbReference type="KEGG" id="pab:PAB2079"/>
<evidence type="ECO:0000256" key="1">
    <source>
        <dbReference type="ARBA" id="ARBA00022649"/>
    </source>
</evidence>
<reference evidence="7" key="2">
    <citation type="journal article" date="2000" name="J. Mol. Biol.">
        <title>Archaeal homologs of eukaryotic methylation guide small nucleolar RNAs: lessons from the Pyrococcus genomes.</title>
        <authorList>
            <person name="Gaspin C."/>
            <person name="Cavaille J."/>
            <person name="Erauso G."/>
        </authorList>
    </citation>
    <scope>NUCLEOTIDE SEQUENCE</scope>
    <source>
        <strain evidence="7">Orsay</strain>
    </source>
</reference>
<protein>
    <recommendedName>
        <fullName evidence="6">PIN domain-containing protein</fullName>
    </recommendedName>
</protein>